<reference evidence="1 2" key="1">
    <citation type="journal article" date="2011" name="Int. J. Syst. Evol. Microbiol.">
        <title>Hymenobacter yonginensis sp. nov., isolated from a mesotrophic artificial lake.</title>
        <authorList>
            <person name="Joung Y."/>
            <person name="Cho S.H."/>
            <person name="Kim H."/>
            <person name="Kim S.B."/>
            <person name="Joh K."/>
        </authorList>
    </citation>
    <scope>NUCLEOTIDE SEQUENCE [LARGE SCALE GENOMIC DNA]</scope>
    <source>
        <strain evidence="1 2">KCTC 22745</strain>
    </source>
</reference>
<accession>A0ABY7PST4</accession>
<organism evidence="1 2">
    <name type="scientific">Hymenobacter yonginensis</name>
    <dbReference type="NCBI Taxonomy" id="748197"/>
    <lineage>
        <taxon>Bacteria</taxon>
        <taxon>Pseudomonadati</taxon>
        <taxon>Bacteroidota</taxon>
        <taxon>Cytophagia</taxon>
        <taxon>Cytophagales</taxon>
        <taxon>Hymenobacteraceae</taxon>
        <taxon>Hymenobacter</taxon>
    </lineage>
</organism>
<proteinExistence type="predicted"/>
<evidence type="ECO:0008006" key="3">
    <source>
        <dbReference type="Google" id="ProtNLM"/>
    </source>
</evidence>
<dbReference type="EMBL" id="CP115396">
    <property type="protein sequence ID" value="WBO85962.1"/>
    <property type="molecule type" value="Genomic_DNA"/>
</dbReference>
<dbReference type="Proteomes" id="UP001211872">
    <property type="component" value="Chromosome"/>
</dbReference>
<dbReference type="RefSeq" id="WP_270128565.1">
    <property type="nucleotide sequence ID" value="NZ_CP115396.1"/>
</dbReference>
<name>A0ABY7PST4_9BACT</name>
<sequence length="145" mass="16746">MFSLAVSDYLSVSFRPDLNMLVARWLREVSAPETREGYHQILAAARQTNCPYWLLDGRRRKPADAATTQWGFQEFFPTLRGQLGQDAFLSQLLSPYYQQITQELPVFQENETSPTQTYHMRRFNDEASAVQWLRECQQAAGHSPA</sequence>
<evidence type="ECO:0000313" key="2">
    <source>
        <dbReference type="Proteomes" id="UP001211872"/>
    </source>
</evidence>
<evidence type="ECO:0000313" key="1">
    <source>
        <dbReference type="EMBL" id="WBO85962.1"/>
    </source>
</evidence>
<keyword evidence="2" id="KW-1185">Reference proteome</keyword>
<gene>
    <name evidence="1" type="ORF">O9Z63_06835</name>
</gene>
<protein>
    <recommendedName>
        <fullName evidence="3">STAS/SEC14 domain-containing protein</fullName>
    </recommendedName>
</protein>